<dbReference type="PROSITE" id="PS50994">
    <property type="entry name" value="INTEGRASE"/>
    <property type="match status" value="1"/>
</dbReference>
<dbReference type="GO" id="GO:0003676">
    <property type="term" value="F:nucleic acid binding"/>
    <property type="evidence" value="ECO:0007669"/>
    <property type="project" value="InterPro"/>
</dbReference>
<keyword evidence="3" id="KW-1185">Reference proteome</keyword>
<dbReference type="AlphaFoldDB" id="A0A813FRE5"/>
<gene>
    <name evidence="2" type="ORF">PGLA1383_LOCUS34309</name>
</gene>
<proteinExistence type="predicted"/>
<dbReference type="Proteomes" id="UP000654075">
    <property type="component" value="Unassembled WGS sequence"/>
</dbReference>
<dbReference type="GO" id="GO:0015074">
    <property type="term" value="P:DNA integration"/>
    <property type="evidence" value="ECO:0007669"/>
    <property type="project" value="InterPro"/>
</dbReference>
<dbReference type="SUPFAM" id="SSF53098">
    <property type="entry name" value="Ribonuclease H-like"/>
    <property type="match status" value="1"/>
</dbReference>
<dbReference type="InterPro" id="IPR036397">
    <property type="entry name" value="RNaseH_sf"/>
</dbReference>
<sequence>MFLKCSCRMMFLVKFRLIRLLEKMLMLFLLFPCQVVKVILTVLVFRRCPPNMVSEETDGNALLEQGTTGARARLKLNPTDWRTLEKVHAGLGHPPNEVLVRVLKYGRARPELVIAAKDWNCLACKVNKKPKRAPPSMPPITYQLNNVVGLDVIFIKDHAGNTRPCLNMVDWGTGFQIVVSMNDREGESIRDAYRRNWRSFLGVPRVVVIDQEAGFLKGVFPASLSADGAEVVVTSARSPWQAGKTERAGGTWKDVFNKVCQSHPLYSQRNFEEILDSTSVACN</sequence>
<feature type="domain" description="Integrase catalytic" evidence="1">
    <location>
        <begin position="134"/>
        <end position="283"/>
    </location>
</feature>
<dbReference type="OrthoDB" id="415682at2759"/>
<evidence type="ECO:0000313" key="3">
    <source>
        <dbReference type="Proteomes" id="UP000654075"/>
    </source>
</evidence>
<dbReference type="InterPro" id="IPR012337">
    <property type="entry name" value="RNaseH-like_sf"/>
</dbReference>
<accession>A0A813FRE5</accession>
<name>A0A813FRE5_POLGL</name>
<reference evidence="2" key="1">
    <citation type="submission" date="2021-02" db="EMBL/GenBank/DDBJ databases">
        <authorList>
            <person name="Dougan E. K."/>
            <person name="Rhodes N."/>
            <person name="Thang M."/>
            <person name="Chan C."/>
        </authorList>
    </citation>
    <scope>NUCLEOTIDE SEQUENCE</scope>
</reference>
<dbReference type="Gene3D" id="3.30.420.10">
    <property type="entry name" value="Ribonuclease H-like superfamily/Ribonuclease H"/>
    <property type="match status" value="1"/>
</dbReference>
<evidence type="ECO:0000259" key="1">
    <source>
        <dbReference type="PROSITE" id="PS50994"/>
    </source>
</evidence>
<organism evidence="2 3">
    <name type="scientific">Polarella glacialis</name>
    <name type="common">Dinoflagellate</name>
    <dbReference type="NCBI Taxonomy" id="89957"/>
    <lineage>
        <taxon>Eukaryota</taxon>
        <taxon>Sar</taxon>
        <taxon>Alveolata</taxon>
        <taxon>Dinophyceae</taxon>
        <taxon>Suessiales</taxon>
        <taxon>Suessiaceae</taxon>
        <taxon>Polarella</taxon>
    </lineage>
</organism>
<dbReference type="InterPro" id="IPR001584">
    <property type="entry name" value="Integrase_cat-core"/>
</dbReference>
<evidence type="ECO:0000313" key="2">
    <source>
        <dbReference type="EMBL" id="CAE8616635.1"/>
    </source>
</evidence>
<protein>
    <recommendedName>
        <fullName evidence="1">Integrase catalytic domain-containing protein</fullName>
    </recommendedName>
</protein>
<comment type="caution">
    <text evidence="2">The sequence shown here is derived from an EMBL/GenBank/DDBJ whole genome shotgun (WGS) entry which is preliminary data.</text>
</comment>
<dbReference type="EMBL" id="CAJNNV010025926">
    <property type="protein sequence ID" value="CAE8616635.1"/>
    <property type="molecule type" value="Genomic_DNA"/>
</dbReference>